<dbReference type="InterPro" id="IPR045035">
    <property type="entry name" value="YSL-like"/>
</dbReference>
<dbReference type="KEGG" id="csl:COCSUDRAFT_54874"/>
<gene>
    <name evidence="9" type="ORF">COCSUDRAFT_54874</name>
</gene>
<feature type="transmembrane region" description="Helical" evidence="8">
    <location>
        <begin position="442"/>
        <end position="461"/>
    </location>
</feature>
<dbReference type="Proteomes" id="UP000007264">
    <property type="component" value="Unassembled WGS sequence"/>
</dbReference>
<feature type="transmembrane region" description="Helical" evidence="8">
    <location>
        <begin position="155"/>
        <end position="178"/>
    </location>
</feature>
<dbReference type="PANTHER" id="PTHR31645:SF0">
    <property type="entry name" value="OLIGOPEPTIDE TRANSPORTER YGL114W-RELATED"/>
    <property type="match status" value="1"/>
</dbReference>
<dbReference type="Pfam" id="PF03169">
    <property type="entry name" value="OPT"/>
    <property type="match status" value="1"/>
</dbReference>
<dbReference type="eggNOG" id="ENOG502QQ2H">
    <property type="taxonomic scope" value="Eukaryota"/>
</dbReference>
<evidence type="ECO:0000256" key="8">
    <source>
        <dbReference type="SAM" id="Phobius"/>
    </source>
</evidence>
<organism evidence="9 10">
    <name type="scientific">Coccomyxa subellipsoidea (strain C-169)</name>
    <name type="common">Green microalga</name>
    <dbReference type="NCBI Taxonomy" id="574566"/>
    <lineage>
        <taxon>Eukaryota</taxon>
        <taxon>Viridiplantae</taxon>
        <taxon>Chlorophyta</taxon>
        <taxon>core chlorophytes</taxon>
        <taxon>Trebouxiophyceae</taxon>
        <taxon>Trebouxiophyceae incertae sedis</taxon>
        <taxon>Coccomyxaceae</taxon>
        <taxon>Coccomyxa</taxon>
        <taxon>Coccomyxa subellipsoidea</taxon>
    </lineage>
</organism>
<dbReference type="STRING" id="574566.I0YK29"/>
<feature type="transmembrane region" description="Helical" evidence="8">
    <location>
        <begin position="468"/>
        <end position="487"/>
    </location>
</feature>
<evidence type="ECO:0000256" key="4">
    <source>
        <dbReference type="ARBA" id="ARBA00022692"/>
    </source>
</evidence>
<dbReference type="GeneID" id="17036677"/>
<dbReference type="RefSeq" id="XP_005643292.1">
    <property type="nucleotide sequence ID" value="XM_005643235.1"/>
</dbReference>
<dbReference type="GO" id="GO:0016020">
    <property type="term" value="C:membrane"/>
    <property type="evidence" value="ECO:0007669"/>
    <property type="project" value="UniProtKB-SubCell"/>
</dbReference>
<dbReference type="InterPro" id="IPR004813">
    <property type="entry name" value="OPT"/>
</dbReference>
<evidence type="ECO:0000256" key="3">
    <source>
        <dbReference type="ARBA" id="ARBA00022448"/>
    </source>
</evidence>
<dbReference type="OrthoDB" id="627262at2759"/>
<comment type="caution">
    <text evidence="9">The sequence shown here is derived from an EMBL/GenBank/DDBJ whole genome shotgun (WGS) entry which is preliminary data.</text>
</comment>
<keyword evidence="6 8" id="KW-0472">Membrane</keyword>
<feature type="transmembrane region" description="Helical" evidence="8">
    <location>
        <begin position="535"/>
        <end position="553"/>
    </location>
</feature>
<dbReference type="AlphaFoldDB" id="I0YK29"/>
<evidence type="ECO:0000313" key="10">
    <source>
        <dbReference type="Proteomes" id="UP000007264"/>
    </source>
</evidence>
<evidence type="ECO:0000256" key="1">
    <source>
        <dbReference type="ARBA" id="ARBA00004141"/>
    </source>
</evidence>
<feature type="transmembrane region" description="Helical" evidence="8">
    <location>
        <begin position="91"/>
        <end position="109"/>
    </location>
</feature>
<feature type="region of interest" description="Disordered" evidence="7">
    <location>
        <begin position="32"/>
        <end position="52"/>
    </location>
</feature>
<sequence length="699" mass="75956">MSGFRNSSINAGTLHLQAANRIRRNSITALSERESDYGRSPSENHYGSGDVRKKIDEENPECGLAGQPDQPCKYDCVSNPAPWWHQITLRALFVGAILGTLFSIIIHKLSLTTGIIPSLNIAAGLIGFVAIKGWVSLLKFFRFDPHDFTPQENTVVQTCIVACSSLAFAGGFGCYLLSMDHQTFENLGDIAGNRAEDVYEPSLERSIPYLLCVGIIGIFTLVILRKRFIIDYRLQYPSGTATGILIASFHTPKGEAAAREQVKTLGYWGTTSFLFSFFKWFFGGSSTSGASCGFSSWPTFGMAALNYRWSFDFSLTYIGVGMIVPYVVAYSMMWGAIVSWGIMWPLLAKKEGDWFPAGLTDGDFRGLFGYKNFLAIAIFVADGAYNFAKIGILSLQALRLEALRDEVFLKGCIPWWIAAVGYGFFSILSIVVIPILYPPAKWYYLLVLVIVSPLFAVANAYGAGLTDFDMSSIYGTVAIFAFAAWTGSQNGGVIAALAVCGLVMASTSSAALLMQDFKTGHITMSSPRSMFLSQIAGALMGCFIAPLTFQMYWKSFPIGVPSSEYIAPYANIYRGMAIIGTQGFGMLPQHCGMMMACFFAAAIVVNLIRDALPQRYAVFVPVPMAMAIPFYIGANVAIDICIGAVVKAYWHWTSPGTAELKVPAAASGLIAGDGIWTVPSAILSICKVNPPICMSFTSS</sequence>
<name>I0YK29_COCSC</name>
<evidence type="ECO:0000256" key="7">
    <source>
        <dbReference type="SAM" id="MobiDB-lite"/>
    </source>
</evidence>
<comment type="similarity">
    <text evidence="2">Belongs to the YSL (TC 2.A.67.2) family.</text>
</comment>
<evidence type="ECO:0000256" key="6">
    <source>
        <dbReference type="ARBA" id="ARBA00023136"/>
    </source>
</evidence>
<feature type="transmembrane region" description="Helical" evidence="8">
    <location>
        <begin position="206"/>
        <end position="224"/>
    </location>
</feature>
<keyword evidence="3" id="KW-0813">Transport</keyword>
<evidence type="ECO:0000256" key="5">
    <source>
        <dbReference type="ARBA" id="ARBA00022989"/>
    </source>
</evidence>
<feature type="transmembrane region" description="Helical" evidence="8">
    <location>
        <begin position="591"/>
        <end position="608"/>
    </location>
</feature>
<comment type="subcellular location">
    <subcellularLocation>
        <location evidence="1">Membrane</location>
        <topology evidence="1">Multi-pass membrane protein</topology>
    </subcellularLocation>
</comment>
<dbReference type="GO" id="GO:0035673">
    <property type="term" value="F:oligopeptide transmembrane transporter activity"/>
    <property type="evidence" value="ECO:0007669"/>
    <property type="project" value="InterPro"/>
</dbReference>
<protein>
    <submittedName>
        <fullName evidence="9">OPT superfamily oligopeptide transporter</fullName>
    </submittedName>
</protein>
<keyword evidence="5 8" id="KW-1133">Transmembrane helix</keyword>
<feature type="transmembrane region" description="Helical" evidence="8">
    <location>
        <begin position="493"/>
        <end position="514"/>
    </location>
</feature>
<keyword evidence="4 8" id="KW-0812">Transmembrane</keyword>
<proteinExistence type="inferred from homology"/>
<feature type="transmembrane region" description="Helical" evidence="8">
    <location>
        <begin position="413"/>
        <end position="436"/>
    </location>
</feature>
<evidence type="ECO:0000313" key="9">
    <source>
        <dbReference type="EMBL" id="EIE18748.1"/>
    </source>
</evidence>
<dbReference type="EMBL" id="AGSI01000022">
    <property type="protein sequence ID" value="EIE18748.1"/>
    <property type="molecule type" value="Genomic_DNA"/>
</dbReference>
<feature type="transmembrane region" description="Helical" evidence="8">
    <location>
        <begin position="115"/>
        <end position="135"/>
    </location>
</feature>
<evidence type="ECO:0000256" key="2">
    <source>
        <dbReference type="ARBA" id="ARBA00010276"/>
    </source>
</evidence>
<dbReference type="PANTHER" id="PTHR31645">
    <property type="entry name" value="OLIGOPEPTIDE TRANSPORTER YGL114W-RELATED"/>
    <property type="match status" value="1"/>
</dbReference>
<accession>I0YK29</accession>
<feature type="transmembrane region" description="Helical" evidence="8">
    <location>
        <begin position="317"/>
        <end position="342"/>
    </location>
</feature>
<dbReference type="NCBIfam" id="TIGR00728">
    <property type="entry name" value="OPT_sfam"/>
    <property type="match status" value="2"/>
</dbReference>
<reference evidence="9 10" key="1">
    <citation type="journal article" date="2012" name="Genome Biol.">
        <title>The genome of the polar eukaryotic microalga coccomyxa subellipsoidea reveals traits of cold adaptation.</title>
        <authorList>
            <person name="Blanc G."/>
            <person name="Agarkova I."/>
            <person name="Grimwood J."/>
            <person name="Kuo A."/>
            <person name="Brueggeman A."/>
            <person name="Dunigan D."/>
            <person name="Gurnon J."/>
            <person name="Ladunga I."/>
            <person name="Lindquist E."/>
            <person name="Lucas S."/>
            <person name="Pangilinan J."/>
            <person name="Proschold T."/>
            <person name="Salamov A."/>
            <person name="Schmutz J."/>
            <person name="Weeks D."/>
            <person name="Yamada T."/>
            <person name="Claverie J.M."/>
            <person name="Grigoriev I."/>
            <person name="Van Etten J."/>
            <person name="Lomsadze A."/>
            <person name="Borodovsky M."/>
        </authorList>
    </citation>
    <scope>NUCLEOTIDE SEQUENCE [LARGE SCALE GENOMIC DNA]</scope>
    <source>
        <strain evidence="9 10">C-169</strain>
    </source>
</reference>
<feature type="transmembrane region" description="Helical" evidence="8">
    <location>
        <begin position="373"/>
        <end position="392"/>
    </location>
</feature>
<keyword evidence="10" id="KW-1185">Reference proteome</keyword>